<organism evidence="4 5">
    <name type="scientific">Bradyrhizobium yuanmingense</name>
    <dbReference type="NCBI Taxonomy" id="108015"/>
    <lineage>
        <taxon>Bacteria</taxon>
        <taxon>Pseudomonadati</taxon>
        <taxon>Pseudomonadota</taxon>
        <taxon>Alphaproteobacteria</taxon>
        <taxon>Hyphomicrobiales</taxon>
        <taxon>Nitrobacteraceae</taxon>
        <taxon>Bradyrhizobium</taxon>
    </lineage>
</organism>
<protein>
    <submittedName>
        <fullName evidence="4">Site-specific DNA recombinase</fullName>
    </submittedName>
</protein>
<dbReference type="Proteomes" id="UP000183174">
    <property type="component" value="Unassembled WGS sequence"/>
</dbReference>
<dbReference type="EMBL" id="FMAE01000003">
    <property type="protein sequence ID" value="SCB25905.1"/>
    <property type="molecule type" value="Genomic_DNA"/>
</dbReference>
<dbReference type="GO" id="GO:0003677">
    <property type="term" value="F:DNA binding"/>
    <property type="evidence" value="ECO:0007669"/>
    <property type="project" value="UniProtKB-KW"/>
</dbReference>
<evidence type="ECO:0000313" key="5">
    <source>
        <dbReference type="Proteomes" id="UP000183174"/>
    </source>
</evidence>
<sequence>MKIVAYRRVSRQKQAESGLGLEAQEADIQRFAAGRDARIIAEYTEVESGKNTQRPQLRAALHHAKVTGATLVIAKLDRLSRSASFTLTLRDSGVKFVCCDMPEANDLTIGVLAVVAQAEAQAISRRTKDALQVARRRVQEKGQRGHGNIKRLGNPNGAAALARAGKGNGAAVARIRAEADQRASDLALVLKDIKAGGATTLLAIAHELNDREMITPRGGRWHPSSVANLLRRLET</sequence>
<name>A0A1C3VDY3_9BRAD</name>
<dbReference type="SUPFAM" id="SSF53041">
    <property type="entry name" value="Resolvase-like"/>
    <property type="match status" value="1"/>
</dbReference>
<gene>
    <name evidence="4" type="ORF">GA0061099_1003663</name>
</gene>
<reference evidence="4 5" key="1">
    <citation type="submission" date="2016-08" db="EMBL/GenBank/DDBJ databases">
        <authorList>
            <person name="Seilhamer J.J."/>
        </authorList>
    </citation>
    <scope>NUCLEOTIDE SEQUENCE [LARGE SCALE GENOMIC DNA]</scope>
    <source>
        <strain evidence="4 5">CCBAU 10071</strain>
    </source>
</reference>
<dbReference type="Pfam" id="PF00239">
    <property type="entry name" value="Resolvase"/>
    <property type="match status" value="1"/>
</dbReference>
<evidence type="ECO:0000259" key="3">
    <source>
        <dbReference type="PROSITE" id="PS51736"/>
    </source>
</evidence>
<feature type="domain" description="Resolvase/invertase-type recombinase catalytic" evidence="3">
    <location>
        <begin position="2"/>
        <end position="138"/>
    </location>
</feature>
<dbReference type="SMART" id="SM00857">
    <property type="entry name" value="Resolvase"/>
    <property type="match status" value="1"/>
</dbReference>
<dbReference type="CDD" id="cd00338">
    <property type="entry name" value="Ser_Recombinase"/>
    <property type="match status" value="1"/>
</dbReference>
<keyword evidence="1" id="KW-0238">DNA-binding</keyword>
<evidence type="ECO:0000256" key="2">
    <source>
        <dbReference type="ARBA" id="ARBA00023172"/>
    </source>
</evidence>
<keyword evidence="2" id="KW-0233">DNA recombination</keyword>
<dbReference type="PANTHER" id="PTHR30461:SF2">
    <property type="entry name" value="SERINE RECOMBINASE PINE-RELATED"/>
    <property type="match status" value="1"/>
</dbReference>
<proteinExistence type="predicted"/>
<dbReference type="PANTHER" id="PTHR30461">
    <property type="entry name" value="DNA-INVERTASE FROM LAMBDOID PROPHAGE"/>
    <property type="match status" value="1"/>
</dbReference>
<dbReference type="InterPro" id="IPR036162">
    <property type="entry name" value="Resolvase-like_N_sf"/>
</dbReference>
<accession>A0A1C3VDY3</accession>
<dbReference type="InterPro" id="IPR006119">
    <property type="entry name" value="Resolv_N"/>
</dbReference>
<dbReference type="AlphaFoldDB" id="A0A1C3VDY3"/>
<dbReference type="InterPro" id="IPR050639">
    <property type="entry name" value="SSR_resolvase"/>
</dbReference>
<dbReference type="GO" id="GO:0000150">
    <property type="term" value="F:DNA strand exchange activity"/>
    <property type="evidence" value="ECO:0007669"/>
    <property type="project" value="InterPro"/>
</dbReference>
<dbReference type="PROSITE" id="PS51736">
    <property type="entry name" value="RECOMBINASES_3"/>
    <property type="match status" value="1"/>
</dbReference>
<dbReference type="Gene3D" id="3.40.50.1390">
    <property type="entry name" value="Resolvase, N-terminal catalytic domain"/>
    <property type="match status" value="1"/>
</dbReference>
<evidence type="ECO:0000313" key="4">
    <source>
        <dbReference type="EMBL" id="SCB25905.1"/>
    </source>
</evidence>
<evidence type="ECO:0000256" key="1">
    <source>
        <dbReference type="ARBA" id="ARBA00023125"/>
    </source>
</evidence>